<dbReference type="Gene3D" id="1.10.10.60">
    <property type="entry name" value="Homeodomain-like"/>
    <property type="match status" value="1"/>
</dbReference>
<feature type="DNA-binding region" description="Homeobox" evidence="16">
    <location>
        <begin position="90"/>
        <end position="148"/>
    </location>
</feature>
<dbReference type="InterPro" id="IPR005199">
    <property type="entry name" value="Glyco_hydro_79"/>
</dbReference>
<dbReference type="SUPFAM" id="SSF46689">
    <property type="entry name" value="Homeodomain-like"/>
    <property type="match status" value="1"/>
</dbReference>
<evidence type="ECO:0000313" key="19">
    <source>
        <dbReference type="Proteomes" id="UP000239757"/>
    </source>
</evidence>
<evidence type="ECO:0000256" key="5">
    <source>
        <dbReference type="ARBA" id="ARBA00022525"/>
    </source>
</evidence>
<dbReference type="Pfam" id="PF07526">
    <property type="entry name" value="POX"/>
    <property type="match status" value="1"/>
</dbReference>
<evidence type="ECO:0000256" key="9">
    <source>
        <dbReference type="ARBA" id="ARBA00023136"/>
    </source>
</evidence>
<dbReference type="GO" id="GO:0005576">
    <property type="term" value="C:extracellular region"/>
    <property type="evidence" value="ECO:0007669"/>
    <property type="project" value="UniProtKB-SubCell"/>
</dbReference>
<evidence type="ECO:0000313" key="18">
    <source>
        <dbReference type="EMBL" id="PPS18878.1"/>
    </source>
</evidence>
<dbReference type="InterPro" id="IPR017853">
    <property type="entry name" value="GH"/>
</dbReference>
<comment type="function">
    <text evidence="15">Endoglycosidase which is a cell surface and extracellular matrix-degrading enzyme. Cleaves heparan sulfate proteoglycans (HSPGs) into heparan sulfate side chains and core proteoglycans.</text>
</comment>
<keyword evidence="10 16" id="KW-0371">Homeobox</keyword>
<comment type="similarity">
    <text evidence="3">Belongs to the TALE/BELL homeobox family.</text>
</comment>
<dbReference type="GO" id="GO:0004566">
    <property type="term" value="F:beta-glucuronidase activity"/>
    <property type="evidence" value="ECO:0007669"/>
    <property type="project" value="TreeGrafter"/>
</dbReference>
<evidence type="ECO:0000256" key="2">
    <source>
        <dbReference type="ARBA" id="ARBA00004613"/>
    </source>
</evidence>
<evidence type="ECO:0000256" key="3">
    <source>
        <dbReference type="ARBA" id="ARBA00006454"/>
    </source>
</evidence>
<keyword evidence="13 16" id="KW-0539">Nucleus</keyword>
<evidence type="ECO:0000256" key="15">
    <source>
        <dbReference type="ARBA" id="ARBA00055929"/>
    </source>
</evidence>
<accession>A0A2P5YTE8</accession>
<reference evidence="18 19" key="1">
    <citation type="submission" date="2015-01" db="EMBL/GenBank/DDBJ databases">
        <title>Genome of allotetraploid Gossypium barbadense reveals genomic plasticity and fiber elongation in cotton evolution.</title>
        <authorList>
            <person name="Chen X."/>
            <person name="Liu X."/>
            <person name="Zhao B."/>
            <person name="Zheng H."/>
            <person name="Hu Y."/>
            <person name="Lu G."/>
            <person name="Yang C."/>
            <person name="Chen J."/>
            <person name="Shan C."/>
            <person name="Zhang L."/>
            <person name="Zhou Y."/>
            <person name="Wang L."/>
            <person name="Guo W."/>
            <person name="Bai Y."/>
            <person name="Ruan J."/>
            <person name="Shangguan X."/>
            <person name="Mao Y."/>
            <person name="Jiang J."/>
            <person name="Zhu Y."/>
            <person name="Lei J."/>
            <person name="Kang H."/>
            <person name="Chen S."/>
            <person name="He X."/>
            <person name="Wang R."/>
            <person name="Wang Y."/>
            <person name="Chen J."/>
            <person name="Wang L."/>
            <person name="Yu S."/>
            <person name="Wang B."/>
            <person name="Wei J."/>
            <person name="Song S."/>
            <person name="Lu X."/>
            <person name="Gao Z."/>
            <person name="Gu W."/>
            <person name="Deng X."/>
            <person name="Ma D."/>
            <person name="Wang S."/>
            <person name="Liang W."/>
            <person name="Fang L."/>
            <person name="Cai C."/>
            <person name="Zhu X."/>
            <person name="Zhou B."/>
            <person name="Zhang Y."/>
            <person name="Chen Z."/>
            <person name="Xu S."/>
            <person name="Zhu R."/>
            <person name="Wang S."/>
            <person name="Zhang T."/>
            <person name="Zhao G."/>
        </authorList>
    </citation>
    <scope>NUCLEOTIDE SEQUENCE [LARGE SCALE GENOMIC DNA]</scope>
    <source>
        <strain evidence="19">cv. Xinhai21</strain>
        <tissue evidence="18">Leaf</tissue>
    </source>
</reference>
<dbReference type="CDD" id="cd00086">
    <property type="entry name" value="homeodomain"/>
    <property type="match status" value="1"/>
</dbReference>
<evidence type="ECO:0000256" key="8">
    <source>
        <dbReference type="ARBA" id="ARBA00023125"/>
    </source>
</evidence>
<dbReference type="Pfam" id="PF03662">
    <property type="entry name" value="Glyco_hydro_79n"/>
    <property type="match status" value="1"/>
</dbReference>
<dbReference type="OrthoDB" id="10056939at2759"/>
<proteinExistence type="inferred from homology"/>
<evidence type="ECO:0000259" key="17">
    <source>
        <dbReference type="PROSITE" id="PS50071"/>
    </source>
</evidence>
<dbReference type="FunFam" id="3.20.20.80:FF:000023">
    <property type="entry name" value="heparanase-like protein 3"/>
    <property type="match status" value="1"/>
</dbReference>
<evidence type="ECO:0000256" key="16">
    <source>
        <dbReference type="PROSITE-ProRule" id="PRU00108"/>
    </source>
</evidence>
<comment type="subcellular location">
    <subcellularLocation>
        <location evidence="14">Lysosome membrane</location>
        <topology evidence="14">Peripheral membrane protein</topology>
    </subcellularLocation>
    <subcellularLocation>
        <location evidence="1 16">Nucleus</location>
    </subcellularLocation>
    <subcellularLocation>
        <location evidence="2">Secreted</location>
    </subcellularLocation>
</comment>
<dbReference type="GO" id="GO:0009505">
    <property type="term" value="C:plant-type cell wall"/>
    <property type="evidence" value="ECO:0007669"/>
    <property type="project" value="TreeGrafter"/>
</dbReference>
<dbReference type="GO" id="GO:0006355">
    <property type="term" value="P:regulation of DNA-templated transcription"/>
    <property type="evidence" value="ECO:0007669"/>
    <property type="project" value="InterPro"/>
</dbReference>
<dbReference type="EMBL" id="KZ662803">
    <property type="protein sequence ID" value="PPS18878.1"/>
    <property type="molecule type" value="Genomic_DNA"/>
</dbReference>
<evidence type="ECO:0000256" key="14">
    <source>
        <dbReference type="ARBA" id="ARBA00023765"/>
    </source>
</evidence>
<dbReference type="SMART" id="SM00389">
    <property type="entry name" value="HOX"/>
    <property type="match status" value="1"/>
</dbReference>
<keyword evidence="6" id="KW-0732">Signal</keyword>
<evidence type="ECO:0000256" key="12">
    <source>
        <dbReference type="ARBA" id="ARBA00023228"/>
    </source>
</evidence>
<keyword evidence="12" id="KW-0458">Lysosome</keyword>
<evidence type="ECO:0000256" key="13">
    <source>
        <dbReference type="ARBA" id="ARBA00023242"/>
    </source>
</evidence>
<dbReference type="Pfam" id="PF05920">
    <property type="entry name" value="Homeobox_KN"/>
    <property type="match status" value="1"/>
</dbReference>
<sequence length="926" mass="103813">MQTVVSSFKCVSGLGNAAPYVCFAFKAVAKHFSCLKNAILDQIQFAGKTVSIVNNGGVDKVNVPGVWTSDQQGINNQNPIFLHHPLWRSQRGLPDHAVAVLKTWLFEHFLHPYPSDTEKLMLAQQTGLSRTQVSNWFINARVRLWKPMVEEIHNLELRQAQMQTQTTNQDPKLPHFITSQEVQNVQTKRPRNEAVYDEETELQKSTSPCIDQIPSNQHNNIGVGVTSGFCLALCLNQNNGVELEQQPLLPMNLCHNFRLESDGELSLKPVHIKEAYKGSSRDSPPFSPSLVIDLHKTGVQVIAIQTKLKSISETPPAYEIPGGGEGSSSASSLQQQLRNALAKLMTEEDRPHVVVSIVGMGWEASERQLLPKKKCLHCYQSAWKHYLVPFWLSTLLKLQKQTQNRSIYSTKNLVRHSIAGLAQLVYADLDSNISITFFVVFLSFLLVSKAEKVDVVLEGATSIAQTDEDFICVTLDWWPTNKCDYDQSFNPLRIRVGGSLQDQVVYNVRNNIENCQPFQKQDKDFLFGFSIGCLDMKRWDELNEFFNQTRAKVTFGLNALIGRKESETEKTLWVGDWYSHNARDLMSYTISKGYKIDSYELGNELCGAGVSAKIEAKQYAKDMATLKNLVKEMYPNPKTQPKVLGPGGFYDKKWFDTFLDASGHDVIDGVTHHIYNLGPGNNPDVVHRVQDPFFLTQIAQTFKDVSNAIDKFAPWSGAWVSESGGAYNSGGQLVSYTFAFGFWYLDQLGMTSVYNHKVYCRQALTGGNYALLNTTTFIPNPDYYGALLWHKVMGSKVLSVTHKGSLYLRVYSHCAKKEPGISFVFINLSKNTSFEIDLFRDLNLNGGSSSFLFKGHKEREEYHLTPKDGNILSSVVLLNGTPLELSDSLEIPELKPKLVDGLKPISIAAHSIAFVTIRDFNAPACS</sequence>
<keyword evidence="9" id="KW-0472">Membrane</keyword>
<dbReference type="InterPro" id="IPR008422">
    <property type="entry name" value="KN_HD"/>
</dbReference>
<evidence type="ECO:0000256" key="10">
    <source>
        <dbReference type="ARBA" id="ARBA00023155"/>
    </source>
</evidence>
<evidence type="ECO:0000256" key="6">
    <source>
        <dbReference type="ARBA" id="ARBA00022729"/>
    </source>
</evidence>
<evidence type="ECO:0000256" key="4">
    <source>
        <dbReference type="ARBA" id="ARBA00009800"/>
    </source>
</evidence>
<dbReference type="Gene3D" id="3.20.20.80">
    <property type="entry name" value="Glycosidases"/>
    <property type="match status" value="1"/>
</dbReference>
<dbReference type="PANTHER" id="PTHR14363:SF13">
    <property type="entry name" value="OS07G0598400 PROTEIN"/>
    <property type="match status" value="1"/>
</dbReference>
<dbReference type="GO" id="GO:0005634">
    <property type="term" value="C:nucleus"/>
    <property type="evidence" value="ECO:0007669"/>
    <property type="project" value="UniProtKB-SubCell"/>
</dbReference>
<keyword evidence="5" id="KW-0964">Secreted</keyword>
<dbReference type="AlphaFoldDB" id="A0A2P5YTE8"/>
<dbReference type="SUPFAM" id="SSF51445">
    <property type="entry name" value="(Trans)glycosidases"/>
    <property type="match status" value="1"/>
</dbReference>
<dbReference type="GO" id="GO:0003677">
    <property type="term" value="F:DNA binding"/>
    <property type="evidence" value="ECO:0007669"/>
    <property type="project" value="UniProtKB-UniRule"/>
</dbReference>
<keyword evidence="11" id="KW-0325">Glycoprotein</keyword>
<evidence type="ECO:0000256" key="11">
    <source>
        <dbReference type="ARBA" id="ARBA00023180"/>
    </source>
</evidence>
<protein>
    <recommendedName>
        <fullName evidence="17">Homeobox domain-containing protein</fullName>
    </recommendedName>
</protein>
<dbReference type="Proteomes" id="UP000239757">
    <property type="component" value="Unassembled WGS sequence"/>
</dbReference>
<dbReference type="InterPro" id="IPR009057">
    <property type="entry name" value="Homeodomain-like_sf"/>
</dbReference>
<evidence type="ECO:0000256" key="7">
    <source>
        <dbReference type="ARBA" id="ARBA00022801"/>
    </source>
</evidence>
<feature type="domain" description="Homeobox" evidence="17">
    <location>
        <begin position="88"/>
        <end position="147"/>
    </location>
</feature>
<dbReference type="InterPro" id="IPR006563">
    <property type="entry name" value="POX_dom"/>
</dbReference>
<dbReference type="PROSITE" id="PS50071">
    <property type="entry name" value="HOMEOBOX_2"/>
    <property type="match status" value="1"/>
</dbReference>
<dbReference type="GO" id="GO:0005765">
    <property type="term" value="C:lysosomal membrane"/>
    <property type="evidence" value="ECO:0007669"/>
    <property type="project" value="UniProtKB-SubCell"/>
</dbReference>
<dbReference type="InterPro" id="IPR001356">
    <property type="entry name" value="HD"/>
</dbReference>
<dbReference type="PANTHER" id="PTHR14363">
    <property type="entry name" value="HEPARANASE-RELATED"/>
    <property type="match status" value="1"/>
</dbReference>
<evidence type="ECO:0000256" key="1">
    <source>
        <dbReference type="ARBA" id="ARBA00004123"/>
    </source>
</evidence>
<keyword evidence="8 16" id="KW-0238">DNA-binding</keyword>
<keyword evidence="7" id="KW-0378">Hydrolase</keyword>
<organism evidence="18 19">
    <name type="scientific">Gossypium barbadense</name>
    <name type="common">Sea Island cotton</name>
    <name type="synonym">Hibiscus barbadensis</name>
    <dbReference type="NCBI Taxonomy" id="3634"/>
    <lineage>
        <taxon>Eukaryota</taxon>
        <taxon>Viridiplantae</taxon>
        <taxon>Streptophyta</taxon>
        <taxon>Embryophyta</taxon>
        <taxon>Tracheophyta</taxon>
        <taxon>Spermatophyta</taxon>
        <taxon>Magnoliopsida</taxon>
        <taxon>eudicotyledons</taxon>
        <taxon>Gunneridae</taxon>
        <taxon>Pentapetalae</taxon>
        <taxon>rosids</taxon>
        <taxon>malvids</taxon>
        <taxon>Malvales</taxon>
        <taxon>Malvaceae</taxon>
        <taxon>Malvoideae</taxon>
        <taxon>Gossypium</taxon>
    </lineage>
</organism>
<comment type="similarity">
    <text evidence="4">Belongs to the glycosyl hydrolase 79 family.</text>
</comment>
<gene>
    <name evidence="18" type="ORF">GOBAR_AA01682</name>
</gene>
<name>A0A2P5YTE8_GOSBA</name>